<feature type="compositionally biased region" description="Basic residues" evidence="1">
    <location>
        <begin position="57"/>
        <end position="71"/>
    </location>
</feature>
<sequence length="104" mass="11652">MSFDPSQGNPDNFTIRPGDQISRISRKGGSNINQENTDLLRRVNDLRTAQKTSSQKGPRRRRSPTPSRKSRASSGSGARRRSSQSQSRSRSRATSQSRSRRFSS</sequence>
<feature type="region of interest" description="Disordered" evidence="1">
    <location>
        <begin position="1"/>
        <end position="104"/>
    </location>
</feature>
<dbReference type="EMBL" id="KV878213">
    <property type="protein sequence ID" value="OJJ33933.1"/>
    <property type="molecule type" value="Genomic_DNA"/>
</dbReference>
<feature type="compositionally biased region" description="Polar residues" evidence="1">
    <location>
        <begin position="47"/>
        <end position="56"/>
    </location>
</feature>
<dbReference type="VEuPathDB" id="FungiDB:ASPWEDRAFT_549805"/>
<dbReference type="AlphaFoldDB" id="A0A1L9RGF8"/>
<evidence type="ECO:0000256" key="1">
    <source>
        <dbReference type="SAM" id="MobiDB-lite"/>
    </source>
</evidence>
<keyword evidence="3" id="KW-1185">Reference proteome</keyword>
<organism evidence="2 3">
    <name type="scientific">Aspergillus wentii DTO 134E9</name>
    <dbReference type="NCBI Taxonomy" id="1073089"/>
    <lineage>
        <taxon>Eukaryota</taxon>
        <taxon>Fungi</taxon>
        <taxon>Dikarya</taxon>
        <taxon>Ascomycota</taxon>
        <taxon>Pezizomycotina</taxon>
        <taxon>Eurotiomycetes</taxon>
        <taxon>Eurotiomycetidae</taxon>
        <taxon>Eurotiales</taxon>
        <taxon>Aspergillaceae</taxon>
        <taxon>Aspergillus</taxon>
        <taxon>Aspergillus subgen. Cremei</taxon>
    </lineage>
</organism>
<gene>
    <name evidence="2" type="ORF">ASPWEDRAFT_549805</name>
</gene>
<accession>A0A1L9RGF8</accession>
<dbReference type="RefSeq" id="XP_040687609.1">
    <property type="nucleotide sequence ID" value="XM_040838131.1"/>
</dbReference>
<protein>
    <submittedName>
        <fullName evidence="2">Uncharacterized protein</fullName>
    </submittedName>
</protein>
<reference evidence="3" key="1">
    <citation type="journal article" date="2017" name="Genome Biol.">
        <title>Comparative genomics reveals high biological diversity and specific adaptations in the industrially and medically important fungal genus Aspergillus.</title>
        <authorList>
            <person name="de Vries R.P."/>
            <person name="Riley R."/>
            <person name="Wiebenga A."/>
            <person name="Aguilar-Osorio G."/>
            <person name="Amillis S."/>
            <person name="Uchima C.A."/>
            <person name="Anderluh G."/>
            <person name="Asadollahi M."/>
            <person name="Askin M."/>
            <person name="Barry K."/>
            <person name="Battaglia E."/>
            <person name="Bayram O."/>
            <person name="Benocci T."/>
            <person name="Braus-Stromeyer S.A."/>
            <person name="Caldana C."/>
            <person name="Canovas D."/>
            <person name="Cerqueira G.C."/>
            <person name="Chen F."/>
            <person name="Chen W."/>
            <person name="Choi C."/>
            <person name="Clum A."/>
            <person name="Dos Santos R.A."/>
            <person name="Damasio A.R."/>
            <person name="Diallinas G."/>
            <person name="Emri T."/>
            <person name="Fekete E."/>
            <person name="Flipphi M."/>
            <person name="Freyberg S."/>
            <person name="Gallo A."/>
            <person name="Gournas C."/>
            <person name="Habgood R."/>
            <person name="Hainaut M."/>
            <person name="Harispe M.L."/>
            <person name="Henrissat B."/>
            <person name="Hilden K.S."/>
            <person name="Hope R."/>
            <person name="Hossain A."/>
            <person name="Karabika E."/>
            <person name="Karaffa L."/>
            <person name="Karanyi Z."/>
            <person name="Krasevec N."/>
            <person name="Kuo A."/>
            <person name="Kusch H."/>
            <person name="LaButti K."/>
            <person name="Lagendijk E.L."/>
            <person name="Lapidus A."/>
            <person name="Levasseur A."/>
            <person name="Lindquist E."/>
            <person name="Lipzen A."/>
            <person name="Logrieco A.F."/>
            <person name="MacCabe A."/>
            <person name="Maekelae M.R."/>
            <person name="Malavazi I."/>
            <person name="Melin P."/>
            <person name="Meyer V."/>
            <person name="Mielnichuk N."/>
            <person name="Miskei M."/>
            <person name="Molnar A.P."/>
            <person name="Mule G."/>
            <person name="Ngan C.Y."/>
            <person name="Orejas M."/>
            <person name="Orosz E."/>
            <person name="Ouedraogo J.P."/>
            <person name="Overkamp K.M."/>
            <person name="Park H.-S."/>
            <person name="Perrone G."/>
            <person name="Piumi F."/>
            <person name="Punt P.J."/>
            <person name="Ram A.F."/>
            <person name="Ramon A."/>
            <person name="Rauscher S."/>
            <person name="Record E."/>
            <person name="Riano-Pachon D.M."/>
            <person name="Robert V."/>
            <person name="Roehrig J."/>
            <person name="Ruller R."/>
            <person name="Salamov A."/>
            <person name="Salih N.S."/>
            <person name="Samson R.A."/>
            <person name="Sandor E."/>
            <person name="Sanguinetti M."/>
            <person name="Schuetze T."/>
            <person name="Sepcic K."/>
            <person name="Shelest E."/>
            <person name="Sherlock G."/>
            <person name="Sophianopoulou V."/>
            <person name="Squina F.M."/>
            <person name="Sun H."/>
            <person name="Susca A."/>
            <person name="Todd R.B."/>
            <person name="Tsang A."/>
            <person name="Unkles S.E."/>
            <person name="van de Wiele N."/>
            <person name="van Rossen-Uffink D."/>
            <person name="Oliveira J.V."/>
            <person name="Vesth T.C."/>
            <person name="Visser J."/>
            <person name="Yu J.-H."/>
            <person name="Zhou M."/>
            <person name="Andersen M.R."/>
            <person name="Archer D.B."/>
            <person name="Baker S.E."/>
            <person name="Benoit I."/>
            <person name="Brakhage A.A."/>
            <person name="Braus G.H."/>
            <person name="Fischer R."/>
            <person name="Frisvad J.C."/>
            <person name="Goldman G.H."/>
            <person name="Houbraken J."/>
            <person name="Oakley B."/>
            <person name="Pocsi I."/>
            <person name="Scazzocchio C."/>
            <person name="Seiboth B."/>
            <person name="vanKuyk P.A."/>
            <person name="Wortman J."/>
            <person name="Dyer P.S."/>
            <person name="Grigoriev I.V."/>
        </authorList>
    </citation>
    <scope>NUCLEOTIDE SEQUENCE [LARGE SCALE GENOMIC DNA]</scope>
    <source>
        <strain evidence="3">DTO 134E9</strain>
    </source>
</reference>
<name>A0A1L9RGF8_ASPWE</name>
<evidence type="ECO:0000313" key="2">
    <source>
        <dbReference type="EMBL" id="OJJ33933.1"/>
    </source>
</evidence>
<dbReference type="GeneID" id="63753979"/>
<evidence type="ECO:0000313" key="3">
    <source>
        <dbReference type="Proteomes" id="UP000184383"/>
    </source>
</evidence>
<feature type="compositionally biased region" description="Polar residues" evidence="1">
    <location>
        <begin position="28"/>
        <end position="37"/>
    </location>
</feature>
<feature type="compositionally biased region" description="Low complexity" evidence="1">
    <location>
        <begin position="72"/>
        <end position="97"/>
    </location>
</feature>
<feature type="compositionally biased region" description="Polar residues" evidence="1">
    <location>
        <begin position="1"/>
        <end position="12"/>
    </location>
</feature>
<dbReference type="Proteomes" id="UP000184383">
    <property type="component" value="Unassembled WGS sequence"/>
</dbReference>
<proteinExistence type="predicted"/>